<feature type="transmembrane region" description="Helical" evidence="7">
    <location>
        <begin position="260"/>
        <end position="281"/>
    </location>
</feature>
<organism evidence="9 10">
    <name type="scientific">Oceanobacillus locisalsi</name>
    <dbReference type="NCBI Taxonomy" id="546107"/>
    <lineage>
        <taxon>Bacteria</taxon>
        <taxon>Bacillati</taxon>
        <taxon>Bacillota</taxon>
        <taxon>Bacilli</taxon>
        <taxon>Bacillales</taxon>
        <taxon>Bacillaceae</taxon>
        <taxon>Oceanobacillus</taxon>
    </lineage>
</organism>
<comment type="caution">
    <text evidence="9">The sequence shown here is derived from an EMBL/GenBank/DDBJ whole genome shotgun (WGS) entry which is preliminary data.</text>
</comment>
<comment type="subcellular location">
    <subcellularLocation>
        <location evidence="1">Cell membrane</location>
        <topology evidence="1">Multi-pass membrane protein</topology>
    </subcellularLocation>
</comment>
<feature type="transmembrane region" description="Helical" evidence="7">
    <location>
        <begin position="125"/>
        <end position="144"/>
    </location>
</feature>
<feature type="transmembrane region" description="Helical" evidence="7">
    <location>
        <begin position="190"/>
        <end position="216"/>
    </location>
</feature>
<evidence type="ECO:0000256" key="6">
    <source>
        <dbReference type="ARBA" id="ARBA00023136"/>
    </source>
</evidence>
<dbReference type="SUPFAM" id="SSF103481">
    <property type="entry name" value="Multidrug resistance efflux transporter EmrE"/>
    <property type="match status" value="1"/>
</dbReference>
<protein>
    <submittedName>
        <fullName evidence="9">DMT family transporter</fullName>
    </submittedName>
</protein>
<dbReference type="InterPro" id="IPR037185">
    <property type="entry name" value="EmrE-like"/>
</dbReference>
<keyword evidence="10" id="KW-1185">Reference proteome</keyword>
<sequence length="332" mass="37311">MNDSRSSFPGILFGMIAGAAWGLAFLIPDMLSAFSSLEITLGRYFMYGFYSLFLLMILKKHTIHIPWRIWARALLYAFTGNVGYFFFLVLGIQYAGATITTLIIGTLPIVISVIGNLWNKEFPFTSILIPAGSILAGVFLLYSSEQEGSASIVASNSNLLFGFLCCFIALVLWTWYAISNANFLKKESQVSADLFSTLIGIQTLTLVIFVLLISWVTNQQIMSNLLAKNDLIQYVIGIIVLGIIASWIATWAWNQTSIRLTVSMAGMMIVFETLFGLLYAFVYHSTFPSMSEWISIFFILAGVSFGIWRINAFKYAQHLETDNLYRSKRKQH</sequence>
<evidence type="ECO:0000256" key="3">
    <source>
        <dbReference type="ARBA" id="ARBA00022475"/>
    </source>
</evidence>
<evidence type="ECO:0000256" key="7">
    <source>
        <dbReference type="SAM" id="Phobius"/>
    </source>
</evidence>
<feature type="domain" description="EamA" evidence="8">
    <location>
        <begin position="9"/>
        <end position="142"/>
    </location>
</feature>
<name>A0ABW3NM97_9BACI</name>
<dbReference type="RefSeq" id="WP_379594022.1">
    <property type="nucleotide sequence ID" value="NZ_JBHTKK010000029.1"/>
</dbReference>
<evidence type="ECO:0000256" key="5">
    <source>
        <dbReference type="ARBA" id="ARBA00022989"/>
    </source>
</evidence>
<evidence type="ECO:0000256" key="2">
    <source>
        <dbReference type="ARBA" id="ARBA00007362"/>
    </source>
</evidence>
<keyword evidence="4 7" id="KW-0812">Transmembrane</keyword>
<dbReference type="PANTHER" id="PTHR32322:SF18">
    <property type="entry name" value="S-ADENOSYLMETHIONINE_S-ADENOSYLHOMOCYSTEINE TRANSPORTER"/>
    <property type="match status" value="1"/>
</dbReference>
<evidence type="ECO:0000313" key="9">
    <source>
        <dbReference type="EMBL" id="MFD1067865.1"/>
    </source>
</evidence>
<feature type="transmembrane region" description="Helical" evidence="7">
    <location>
        <begin position="98"/>
        <end position="118"/>
    </location>
</feature>
<keyword evidence="3" id="KW-1003">Cell membrane</keyword>
<dbReference type="InterPro" id="IPR050638">
    <property type="entry name" value="AA-Vitamin_Transporters"/>
</dbReference>
<evidence type="ECO:0000259" key="8">
    <source>
        <dbReference type="Pfam" id="PF00892"/>
    </source>
</evidence>
<feature type="transmembrane region" description="Helical" evidence="7">
    <location>
        <begin position="70"/>
        <end position="92"/>
    </location>
</feature>
<dbReference type="Proteomes" id="UP001597041">
    <property type="component" value="Unassembled WGS sequence"/>
</dbReference>
<feature type="transmembrane region" description="Helical" evidence="7">
    <location>
        <begin position="7"/>
        <end position="27"/>
    </location>
</feature>
<dbReference type="PANTHER" id="PTHR32322">
    <property type="entry name" value="INNER MEMBRANE TRANSPORTER"/>
    <property type="match status" value="1"/>
</dbReference>
<accession>A0ABW3NM97</accession>
<feature type="transmembrane region" description="Helical" evidence="7">
    <location>
        <begin position="293"/>
        <end position="310"/>
    </location>
</feature>
<keyword evidence="5 7" id="KW-1133">Transmembrane helix</keyword>
<dbReference type="InterPro" id="IPR000620">
    <property type="entry name" value="EamA_dom"/>
</dbReference>
<evidence type="ECO:0000256" key="4">
    <source>
        <dbReference type="ARBA" id="ARBA00022692"/>
    </source>
</evidence>
<keyword evidence="6 7" id="KW-0472">Membrane</keyword>
<feature type="transmembrane region" description="Helical" evidence="7">
    <location>
        <begin position="159"/>
        <end position="178"/>
    </location>
</feature>
<feature type="transmembrane region" description="Helical" evidence="7">
    <location>
        <begin position="231"/>
        <end position="253"/>
    </location>
</feature>
<evidence type="ECO:0000256" key="1">
    <source>
        <dbReference type="ARBA" id="ARBA00004651"/>
    </source>
</evidence>
<feature type="transmembrane region" description="Helical" evidence="7">
    <location>
        <begin position="39"/>
        <end position="58"/>
    </location>
</feature>
<proteinExistence type="inferred from homology"/>
<comment type="similarity">
    <text evidence="2">Belongs to the EamA transporter family.</text>
</comment>
<gene>
    <name evidence="9" type="ORF">ACFQ19_17795</name>
</gene>
<evidence type="ECO:0000313" key="10">
    <source>
        <dbReference type="Proteomes" id="UP001597041"/>
    </source>
</evidence>
<reference evidence="10" key="1">
    <citation type="journal article" date="2019" name="Int. J. Syst. Evol. Microbiol.">
        <title>The Global Catalogue of Microorganisms (GCM) 10K type strain sequencing project: providing services to taxonomists for standard genome sequencing and annotation.</title>
        <authorList>
            <consortium name="The Broad Institute Genomics Platform"/>
            <consortium name="The Broad Institute Genome Sequencing Center for Infectious Disease"/>
            <person name="Wu L."/>
            <person name="Ma J."/>
        </authorList>
    </citation>
    <scope>NUCLEOTIDE SEQUENCE [LARGE SCALE GENOMIC DNA]</scope>
    <source>
        <strain evidence="10">CCUG 56608</strain>
    </source>
</reference>
<dbReference type="EMBL" id="JBHTKK010000029">
    <property type="protein sequence ID" value="MFD1067865.1"/>
    <property type="molecule type" value="Genomic_DNA"/>
</dbReference>
<dbReference type="Pfam" id="PF00892">
    <property type="entry name" value="EamA"/>
    <property type="match status" value="1"/>
</dbReference>